<comment type="caution">
    <text evidence="2">The sequence shown here is derived from an EMBL/GenBank/DDBJ whole genome shotgun (WGS) entry which is preliminary data.</text>
</comment>
<dbReference type="EMBL" id="LXQA010006573">
    <property type="protein sequence ID" value="MCH84286.1"/>
    <property type="molecule type" value="Genomic_DNA"/>
</dbReference>
<accession>A0A392MA12</accession>
<evidence type="ECO:0000313" key="3">
    <source>
        <dbReference type="Proteomes" id="UP000265520"/>
    </source>
</evidence>
<keyword evidence="3" id="KW-1185">Reference proteome</keyword>
<sequence>MEDQLPCCRAVQTHEEGSKRGLESGGESVPSGEKMIIVHPLKPSESVTGHVAGNVSKALVMSNGVVIEKLVGLKNPVEWIGSVERKETQFWGFKGSIGGGL</sequence>
<name>A0A392MA12_9FABA</name>
<protein>
    <submittedName>
        <fullName evidence="2">Uncharacterized protein</fullName>
    </submittedName>
</protein>
<dbReference type="AlphaFoldDB" id="A0A392MA12"/>
<feature type="region of interest" description="Disordered" evidence="1">
    <location>
        <begin position="1"/>
        <end position="30"/>
    </location>
</feature>
<evidence type="ECO:0000256" key="1">
    <source>
        <dbReference type="SAM" id="MobiDB-lite"/>
    </source>
</evidence>
<dbReference type="Proteomes" id="UP000265520">
    <property type="component" value="Unassembled WGS sequence"/>
</dbReference>
<gene>
    <name evidence="2" type="ORF">A2U01_0005117</name>
</gene>
<proteinExistence type="predicted"/>
<reference evidence="2 3" key="1">
    <citation type="journal article" date="2018" name="Front. Plant Sci.">
        <title>Red Clover (Trifolium pratense) and Zigzag Clover (T. medium) - A Picture of Genomic Similarities and Differences.</title>
        <authorList>
            <person name="Dluhosova J."/>
            <person name="Istvanek J."/>
            <person name="Nedelnik J."/>
            <person name="Repkova J."/>
        </authorList>
    </citation>
    <scope>NUCLEOTIDE SEQUENCE [LARGE SCALE GENOMIC DNA]</scope>
    <source>
        <strain evidence="3">cv. 10/8</strain>
        <tissue evidence="2">Leaf</tissue>
    </source>
</reference>
<organism evidence="2 3">
    <name type="scientific">Trifolium medium</name>
    <dbReference type="NCBI Taxonomy" id="97028"/>
    <lineage>
        <taxon>Eukaryota</taxon>
        <taxon>Viridiplantae</taxon>
        <taxon>Streptophyta</taxon>
        <taxon>Embryophyta</taxon>
        <taxon>Tracheophyta</taxon>
        <taxon>Spermatophyta</taxon>
        <taxon>Magnoliopsida</taxon>
        <taxon>eudicotyledons</taxon>
        <taxon>Gunneridae</taxon>
        <taxon>Pentapetalae</taxon>
        <taxon>rosids</taxon>
        <taxon>fabids</taxon>
        <taxon>Fabales</taxon>
        <taxon>Fabaceae</taxon>
        <taxon>Papilionoideae</taxon>
        <taxon>50 kb inversion clade</taxon>
        <taxon>NPAAA clade</taxon>
        <taxon>Hologalegina</taxon>
        <taxon>IRL clade</taxon>
        <taxon>Trifolieae</taxon>
        <taxon>Trifolium</taxon>
    </lineage>
</organism>
<evidence type="ECO:0000313" key="2">
    <source>
        <dbReference type="EMBL" id="MCH84286.1"/>
    </source>
</evidence>
<feature type="compositionally biased region" description="Basic and acidic residues" evidence="1">
    <location>
        <begin position="12"/>
        <end position="22"/>
    </location>
</feature>